<comment type="caution">
    <text evidence="2">The sequence shown here is derived from an EMBL/GenBank/DDBJ whole genome shotgun (WGS) entry which is preliminary data.</text>
</comment>
<name>A0AAD3XVU8_NEPGR</name>
<gene>
    <name evidence="2" type="ORF">Nepgr_021114</name>
</gene>
<protein>
    <submittedName>
        <fullName evidence="2">Uncharacterized protein</fullName>
    </submittedName>
</protein>
<feature type="region of interest" description="Disordered" evidence="1">
    <location>
        <begin position="1"/>
        <end position="82"/>
    </location>
</feature>
<feature type="compositionally biased region" description="Polar residues" evidence="1">
    <location>
        <begin position="70"/>
        <end position="82"/>
    </location>
</feature>
<dbReference type="Proteomes" id="UP001279734">
    <property type="component" value="Unassembled WGS sequence"/>
</dbReference>
<feature type="compositionally biased region" description="Polar residues" evidence="1">
    <location>
        <begin position="230"/>
        <end position="243"/>
    </location>
</feature>
<accession>A0AAD3XVU8</accession>
<feature type="region of interest" description="Disordered" evidence="1">
    <location>
        <begin position="103"/>
        <end position="123"/>
    </location>
</feature>
<dbReference type="EMBL" id="BSYO01000020">
    <property type="protein sequence ID" value="GMH19273.1"/>
    <property type="molecule type" value="Genomic_DNA"/>
</dbReference>
<proteinExistence type="predicted"/>
<reference evidence="2" key="1">
    <citation type="submission" date="2023-05" db="EMBL/GenBank/DDBJ databases">
        <title>Nepenthes gracilis genome sequencing.</title>
        <authorList>
            <person name="Fukushima K."/>
        </authorList>
    </citation>
    <scope>NUCLEOTIDE SEQUENCE</scope>
    <source>
        <strain evidence="2">SING2019-196</strain>
    </source>
</reference>
<feature type="region of interest" description="Disordered" evidence="1">
    <location>
        <begin position="230"/>
        <end position="254"/>
    </location>
</feature>
<dbReference type="AlphaFoldDB" id="A0AAD3XVU8"/>
<organism evidence="2 3">
    <name type="scientific">Nepenthes gracilis</name>
    <name type="common">Slender pitcher plant</name>
    <dbReference type="NCBI Taxonomy" id="150966"/>
    <lineage>
        <taxon>Eukaryota</taxon>
        <taxon>Viridiplantae</taxon>
        <taxon>Streptophyta</taxon>
        <taxon>Embryophyta</taxon>
        <taxon>Tracheophyta</taxon>
        <taxon>Spermatophyta</taxon>
        <taxon>Magnoliopsida</taxon>
        <taxon>eudicotyledons</taxon>
        <taxon>Gunneridae</taxon>
        <taxon>Pentapetalae</taxon>
        <taxon>Caryophyllales</taxon>
        <taxon>Nepenthaceae</taxon>
        <taxon>Nepenthes</taxon>
    </lineage>
</organism>
<keyword evidence="3" id="KW-1185">Reference proteome</keyword>
<feature type="compositionally biased region" description="Polar residues" evidence="1">
    <location>
        <begin position="103"/>
        <end position="116"/>
    </location>
</feature>
<evidence type="ECO:0000313" key="2">
    <source>
        <dbReference type="EMBL" id="GMH19273.1"/>
    </source>
</evidence>
<evidence type="ECO:0000256" key="1">
    <source>
        <dbReference type="SAM" id="MobiDB-lite"/>
    </source>
</evidence>
<feature type="compositionally biased region" description="Basic and acidic residues" evidence="1">
    <location>
        <begin position="50"/>
        <end position="61"/>
    </location>
</feature>
<sequence>MLMQTNPCFNCPSVYVPREGGSKPQKPPLSCKPRGDSGLDNGGFPSSHTDGQEGEKSERLSKAPLKPMLNQPQNLGRGTITLENSNSISSPIGILEAVESSTSVLQGHDNSSLQEAKQSKVGQKGLHHSFSQEDIPACMPSGLPIPMQTCNSFEVFQLDDENGSSMDVSGAIFSKSPFAGPLEPNPESVVDAQMVVLQPDAEAEKSTVCDRGVFDNPMHAAALVEAIQSASGSHPSLDRNPTTASDSAEEVDEDEDIFTDPTLNALKRLLKANAT</sequence>
<evidence type="ECO:0000313" key="3">
    <source>
        <dbReference type="Proteomes" id="UP001279734"/>
    </source>
</evidence>